<evidence type="ECO:0000259" key="6">
    <source>
        <dbReference type="PROSITE" id="PS51935"/>
    </source>
</evidence>
<dbReference type="eggNOG" id="COG0791">
    <property type="taxonomic scope" value="Bacteria"/>
</dbReference>
<keyword evidence="4" id="KW-0788">Thiol protease</keyword>
<dbReference type="SUPFAM" id="SSF54001">
    <property type="entry name" value="Cysteine proteinases"/>
    <property type="match status" value="1"/>
</dbReference>
<dbReference type="STRING" id="768704.Desmer_4598"/>
<sequence length="236" mass="25771">MKKKIILVFFLICLMFSLPTTAMATLGDVLLKVGSKGPDVVELQTKLNYVGYNVGKADGVFGNLTKQGVINFQKANKLTADGLVGPITAKTLNNVYFQKQQTQTQTSPTQTPTQSKVDSILTTAEQYIGVKYQWGGTSPSTGFDCSGFVYYVFKQNGITLPRISRDQYTVGTYVSFENLRPGDLVFFSFAGNGVVDHDGIYVGNGQFINASSSKGVTIYSIGPYWKSVYVGARRVI</sequence>
<keyword evidence="5" id="KW-0732">Signal</keyword>
<dbReference type="Pfam" id="PF00877">
    <property type="entry name" value="NLPC_P60"/>
    <property type="match status" value="1"/>
</dbReference>
<dbReference type="HOGENOM" id="CLU_016043_1_6_9"/>
<feature type="domain" description="NlpC/P60" evidence="6">
    <location>
        <begin position="114"/>
        <end position="236"/>
    </location>
</feature>
<reference evidence="8" key="2">
    <citation type="submission" date="2012-08" db="EMBL/GenBank/DDBJ databases">
        <title>Finished genome of Desulfosporosinus meridiei DSM 13257.</title>
        <authorList>
            <person name="Huntemann M."/>
            <person name="Wei C.-L."/>
            <person name="Han J."/>
            <person name="Detter J.C."/>
            <person name="Han C."/>
            <person name="Davenport K."/>
            <person name="Daligault H."/>
            <person name="Erkkila T."/>
            <person name="Gu W."/>
            <person name="Munk A.C.C."/>
            <person name="Teshima H."/>
            <person name="Xu Y."/>
            <person name="Chain P."/>
            <person name="Tapia R."/>
            <person name="Chen A."/>
            <person name="Krypides N."/>
            <person name="Mavromatis K."/>
            <person name="Markowitz V."/>
            <person name="Szeto E."/>
            <person name="Ivanova N."/>
            <person name="Mikhailova N."/>
            <person name="Ovchinnikova G."/>
            <person name="Pagani I."/>
            <person name="Pati A."/>
            <person name="Goodwin L."/>
            <person name="Peters L."/>
            <person name="Pitluck S."/>
            <person name="Woyke T."/>
            <person name="Pester M."/>
            <person name="Spring S."/>
            <person name="Ollivier B."/>
            <person name="Rattei T."/>
            <person name="Klenk H.-P."/>
            <person name="Wagner M."/>
            <person name="Loy A."/>
        </authorList>
    </citation>
    <scope>NUCLEOTIDE SEQUENCE [LARGE SCALE GENOMIC DNA]</scope>
    <source>
        <strain evidence="8">ATCC BAA-275 / DSM 13257 / NCIMB 13706 / S10</strain>
    </source>
</reference>
<dbReference type="AlphaFoldDB" id="J7IX56"/>
<evidence type="ECO:0000256" key="5">
    <source>
        <dbReference type="SAM" id="SignalP"/>
    </source>
</evidence>
<accession>J7IX56</accession>
<keyword evidence="8" id="KW-1185">Reference proteome</keyword>
<comment type="similarity">
    <text evidence="1">Belongs to the peptidase C40 family.</text>
</comment>
<name>J7IX56_DESMD</name>
<dbReference type="SUPFAM" id="SSF47090">
    <property type="entry name" value="PGBD-like"/>
    <property type="match status" value="1"/>
</dbReference>
<dbReference type="InterPro" id="IPR000064">
    <property type="entry name" value="NLP_P60_dom"/>
</dbReference>
<reference evidence="7 8" key="1">
    <citation type="journal article" date="2012" name="J. Bacteriol.">
        <title>Complete genome sequences of Desulfosporosinus orientis DSM765T, Desulfosporosinus youngiae DSM17734T, Desulfosporosinus meridiei DSM13257T, and Desulfosporosinus acidiphilus DSM22704T.</title>
        <authorList>
            <person name="Pester M."/>
            <person name="Brambilla E."/>
            <person name="Alazard D."/>
            <person name="Rattei T."/>
            <person name="Weinmaier T."/>
            <person name="Han J."/>
            <person name="Lucas S."/>
            <person name="Lapidus A."/>
            <person name="Cheng J.F."/>
            <person name="Goodwin L."/>
            <person name="Pitluck S."/>
            <person name="Peters L."/>
            <person name="Ovchinnikova G."/>
            <person name="Teshima H."/>
            <person name="Detter J.C."/>
            <person name="Han C.S."/>
            <person name="Tapia R."/>
            <person name="Land M.L."/>
            <person name="Hauser L."/>
            <person name="Kyrpides N.C."/>
            <person name="Ivanova N.N."/>
            <person name="Pagani I."/>
            <person name="Huntmann M."/>
            <person name="Wei C.L."/>
            <person name="Davenport K.W."/>
            <person name="Daligault H."/>
            <person name="Chain P.S."/>
            <person name="Chen A."/>
            <person name="Mavromatis K."/>
            <person name="Markowitz V."/>
            <person name="Szeto E."/>
            <person name="Mikhailova N."/>
            <person name="Pati A."/>
            <person name="Wagner M."/>
            <person name="Woyke T."/>
            <person name="Ollivier B."/>
            <person name="Klenk H.P."/>
            <person name="Spring S."/>
            <person name="Loy A."/>
        </authorList>
    </citation>
    <scope>NUCLEOTIDE SEQUENCE [LARGE SCALE GENOMIC DNA]</scope>
    <source>
        <strain evidence="8">ATCC BAA-275 / DSM 13257 / NCIMB 13706 / S10</strain>
    </source>
</reference>
<dbReference type="Pfam" id="PF01471">
    <property type="entry name" value="PG_binding_1"/>
    <property type="match status" value="1"/>
</dbReference>
<evidence type="ECO:0000313" key="8">
    <source>
        <dbReference type="Proteomes" id="UP000005262"/>
    </source>
</evidence>
<evidence type="ECO:0000256" key="1">
    <source>
        <dbReference type="ARBA" id="ARBA00007074"/>
    </source>
</evidence>
<dbReference type="KEGG" id="dmi:Desmer_4598"/>
<protein>
    <submittedName>
        <fullName evidence="7">Cell wall-associated hydrolase, invasion-associated protein</fullName>
    </submittedName>
</protein>
<evidence type="ECO:0000256" key="3">
    <source>
        <dbReference type="ARBA" id="ARBA00022801"/>
    </source>
</evidence>
<dbReference type="RefSeq" id="WP_014905306.1">
    <property type="nucleotide sequence ID" value="NC_018515.1"/>
</dbReference>
<dbReference type="GO" id="GO:0006508">
    <property type="term" value="P:proteolysis"/>
    <property type="evidence" value="ECO:0007669"/>
    <property type="project" value="UniProtKB-KW"/>
</dbReference>
<dbReference type="PANTHER" id="PTHR47053:SF1">
    <property type="entry name" value="MUREIN DD-ENDOPEPTIDASE MEPH-RELATED"/>
    <property type="match status" value="1"/>
</dbReference>
<dbReference type="InterPro" id="IPR051202">
    <property type="entry name" value="Peptidase_C40"/>
</dbReference>
<dbReference type="InterPro" id="IPR036366">
    <property type="entry name" value="PGBDSf"/>
</dbReference>
<dbReference type="GO" id="GO:0008234">
    <property type="term" value="F:cysteine-type peptidase activity"/>
    <property type="evidence" value="ECO:0007669"/>
    <property type="project" value="UniProtKB-KW"/>
</dbReference>
<evidence type="ECO:0000256" key="4">
    <source>
        <dbReference type="ARBA" id="ARBA00022807"/>
    </source>
</evidence>
<dbReference type="PROSITE" id="PS51935">
    <property type="entry name" value="NLPC_P60"/>
    <property type="match status" value="1"/>
</dbReference>
<dbReference type="InterPro" id="IPR002477">
    <property type="entry name" value="Peptidoglycan-bd-like"/>
</dbReference>
<keyword evidence="3 7" id="KW-0378">Hydrolase</keyword>
<keyword evidence="2" id="KW-0645">Protease</keyword>
<dbReference type="EMBL" id="CP003629">
    <property type="protein sequence ID" value="AFQ46402.1"/>
    <property type="molecule type" value="Genomic_DNA"/>
</dbReference>
<dbReference type="OrthoDB" id="9808890at2"/>
<proteinExistence type="inferred from homology"/>
<evidence type="ECO:0000313" key="7">
    <source>
        <dbReference type="EMBL" id="AFQ46402.1"/>
    </source>
</evidence>
<dbReference type="MEROPS" id="C40.006"/>
<feature type="chain" id="PRO_5003793379" evidence="5">
    <location>
        <begin position="25"/>
        <end position="236"/>
    </location>
</feature>
<feature type="signal peptide" evidence="5">
    <location>
        <begin position="1"/>
        <end position="24"/>
    </location>
</feature>
<dbReference type="InterPro" id="IPR038765">
    <property type="entry name" value="Papain-like_cys_pep_sf"/>
</dbReference>
<evidence type="ECO:0000256" key="2">
    <source>
        <dbReference type="ARBA" id="ARBA00022670"/>
    </source>
</evidence>
<dbReference type="InterPro" id="IPR036365">
    <property type="entry name" value="PGBD-like_sf"/>
</dbReference>
<gene>
    <name evidence="7" type="ordered locus">Desmer_4598</name>
</gene>
<dbReference type="Gene3D" id="3.90.1720.10">
    <property type="entry name" value="endopeptidase domain like (from Nostoc punctiforme)"/>
    <property type="match status" value="1"/>
</dbReference>
<dbReference type="PANTHER" id="PTHR47053">
    <property type="entry name" value="MUREIN DD-ENDOPEPTIDASE MEPH-RELATED"/>
    <property type="match status" value="1"/>
</dbReference>
<dbReference type="Gene3D" id="1.10.101.10">
    <property type="entry name" value="PGBD-like superfamily/PGBD"/>
    <property type="match status" value="1"/>
</dbReference>
<organism evidence="7 8">
    <name type="scientific">Desulfosporosinus meridiei (strain ATCC BAA-275 / DSM 13257 / KCTC 12902 / NCIMB 13706 / S10)</name>
    <dbReference type="NCBI Taxonomy" id="768704"/>
    <lineage>
        <taxon>Bacteria</taxon>
        <taxon>Bacillati</taxon>
        <taxon>Bacillota</taxon>
        <taxon>Clostridia</taxon>
        <taxon>Eubacteriales</taxon>
        <taxon>Desulfitobacteriaceae</taxon>
        <taxon>Desulfosporosinus</taxon>
    </lineage>
</organism>
<dbReference type="Proteomes" id="UP000005262">
    <property type="component" value="Chromosome"/>
</dbReference>